<protein>
    <submittedName>
        <fullName evidence="2">Aminoglycoside phosphotransferase family protein</fullName>
        <ecNumber evidence="2">2.7.1.-</ecNumber>
    </submittedName>
</protein>
<dbReference type="RefSeq" id="WP_214834156.1">
    <property type="nucleotide sequence ID" value="NZ_CP183077.1"/>
</dbReference>
<dbReference type="GO" id="GO:0016740">
    <property type="term" value="F:transferase activity"/>
    <property type="evidence" value="ECO:0007669"/>
    <property type="project" value="UniProtKB-KW"/>
</dbReference>
<dbReference type="InterPro" id="IPR051678">
    <property type="entry name" value="AGP_Transferase"/>
</dbReference>
<gene>
    <name evidence="2" type="ORF">QR695_11640</name>
</gene>
<dbReference type="PANTHER" id="PTHR21310:SF40">
    <property type="entry name" value="AMINOGLYCOSIDE PHOSPHOTRANSFERASE DOMAIN-CONTAINING PROTEIN-RELATED"/>
    <property type="match status" value="1"/>
</dbReference>
<comment type="caution">
    <text evidence="2">The sequence shown here is derived from an EMBL/GenBank/DDBJ whole genome shotgun (WGS) entry which is preliminary data.</text>
</comment>
<evidence type="ECO:0000259" key="1">
    <source>
        <dbReference type="Pfam" id="PF01636"/>
    </source>
</evidence>
<reference evidence="2 3" key="1">
    <citation type="submission" date="2023-06" db="EMBL/GenBank/DDBJ databases">
        <title>Influencing factors and mechanism of Cr(VI) reduction by facultative anaerobic Exiguobacterium sp. PY14.</title>
        <authorList>
            <person name="Zou L."/>
        </authorList>
    </citation>
    <scope>NUCLEOTIDE SEQUENCE [LARGE SCALE GENOMIC DNA]</scope>
    <source>
        <strain evidence="2 3">PY14</strain>
    </source>
</reference>
<evidence type="ECO:0000313" key="3">
    <source>
        <dbReference type="Proteomes" id="UP001230807"/>
    </source>
</evidence>
<proteinExistence type="predicted"/>
<accession>A0ABT7MR28</accession>
<dbReference type="EMBL" id="JASWER010000010">
    <property type="protein sequence ID" value="MDL5377650.1"/>
    <property type="molecule type" value="Genomic_DNA"/>
</dbReference>
<dbReference type="Proteomes" id="UP001230807">
    <property type="component" value="Unassembled WGS sequence"/>
</dbReference>
<sequence>MRQAIPWRDRSFRERFERWIEANVPNARWHVIKDTDLTYFLVGALDEERYYAKAVTDISRGEAGLSAFLAERHPDVVPDVIAIDSARNWLLMRDIGGEALRERPDVSRYEAALRQYAQLQRQEIDQIETYLSYGIPDRRPAKLKDEIQTYLPELCAGLEPYQAEAILVLEDELIAMCDELATGMPMSLEHGDLHGGNIFWRERTNDLCILDWGDATVTHPFFSVRVYWNALYDVLPEEDEVAWYEQIQTMRAVYLEAWSGVASDDVLWRHLLIAEELGCVYRALSWYLYVTKYRHNAAASSDKPAQWLNLLLEYRDLKRRVR</sequence>
<evidence type="ECO:0000313" key="2">
    <source>
        <dbReference type="EMBL" id="MDL5377650.1"/>
    </source>
</evidence>
<keyword evidence="2" id="KW-0808">Transferase</keyword>
<dbReference type="Pfam" id="PF01636">
    <property type="entry name" value="APH"/>
    <property type="match status" value="1"/>
</dbReference>
<feature type="domain" description="Aminoglycoside phosphotransferase" evidence="1">
    <location>
        <begin position="60"/>
        <end position="249"/>
    </location>
</feature>
<dbReference type="InterPro" id="IPR011009">
    <property type="entry name" value="Kinase-like_dom_sf"/>
</dbReference>
<dbReference type="EC" id="2.7.1.-" evidence="2"/>
<keyword evidence="3" id="KW-1185">Reference proteome</keyword>
<dbReference type="SUPFAM" id="SSF56112">
    <property type="entry name" value="Protein kinase-like (PK-like)"/>
    <property type="match status" value="1"/>
</dbReference>
<dbReference type="PANTHER" id="PTHR21310">
    <property type="entry name" value="AMINOGLYCOSIDE PHOSPHOTRANSFERASE-RELATED-RELATED"/>
    <property type="match status" value="1"/>
</dbReference>
<dbReference type="Gene3D" id="3.90.1200.10">
    <property type="match status" value="1"/>
</dbReference>
<name>A0ABT7MR28_9BACL</name>
<dbReference type="InterPro" id="IPR002575">
    <property type="entry name" value="Aminoglycoside_PTrfase"/>
</dbReference>
<organism evidence="2 3">
    <name type="scientific">Exiguobacterium mexicanum</name>
    <dbReference type="NCBI Taxonomy" id="340146"/>
    <lineage>
        <taxon>Bacteria</taxon>
        <taxon>Bacillati</taxon>
        <taxon>Bacillota</taxon>
        <taxon>Bacilli</taxon>
        <taxon>Bacillales</taxon>
        <taxon>Bacillales Family XII. Incertae Sedis</taxon>
        <taxon>Exiguobacterium</taxon>
    </lineage>
</organism>